<reference evidence="12" key="3">
    <citation type="journal article" date="2021" name="Int. J. Parasitol.">
        <title>Comparative analysis of gene expression between Babesia bovis blood stages and kinetes allowed by improved genome annotation.</title>
        <authorList>
            <person name="Ueti M.W."/>
            <person name="Johnson W.C."/>
            <person name="Kappmeyer L.S."/>
            <person name="Herndon D.R."/>
            <person name="Mousel M.R."/>
            <person name="Reif K.E."/>
            <person name="Taus N.S."/>
            <person name="Ifeonu O.O."/>
            <person name="Silva J.C."/>
            <person name="Suarez C.E."/>
            <person name="Brayton K.A."/>
        </authorList>
    </citation>
    <scope>NUCLEOTIDE SEQUENCE [LARGE SCALE GENOMIC DNA]</scope>
</reference>
<feature type="compositionally biased region" description="Low complexity" evidence="9">
    <location>
        <begin position="504"/>
        <end position="516"/>
    </location>
</feature>
<comment type="subcellular location">
    <subcellularLocation>
        <location evidence="1">Nucleus</location>
        <location evidence="1">Nuclear pore complex</location>
    </subcellularLocation>
</comment>
<evidence type="ECO:0000256" key="3">
    <source>
        <dbReference type="ARBA" id="ARBA00022448"/>
    </source>
</evidence>
<dbReference type="GO" id="GO:0034398">
    <property type="term" value="P:telomere tethering at nuclear periphery"/>
    <property type="evidence" value="ECO:0007669"/>
    <property type="project" value="TreeGrafter"/>
</dbReference>
<feature type="compositionally biased region" description="Polar residues" evidence="9">
    <location>
        <begin position="308"/>
        <end position="359"/>
    </location>
</feature>
<dbReference type="GeneID" id="5480214"/>
<feature type="region of interest" description="Disordered" evidence="9">
    <location>
        <begin position="249"/>
        <end position="433"/>
    </location>
</feature>
<dbReference type="Pfam" id="PF04096">
    <property type="entry name" value="Nucleoporin2"/>
    <property type="match status" value="1"/>
</dbReference>
<dbReference type="PANTHER" id="PTHR23198">
    <property type="entry name" value="NUCLEOPORIN"/>
    <property type="match status" value="1"/>
</dbReference>
<dbReference type="GO" id="GO:0008139">
    <property type="term" value="F:nuclear localization sequence binding"/>
    <property type="evidence" value="ECO:0007669"/>
    <property type="project" value="TreeGrafter"/>
</dbReference>
<dbReference type="AlphaFoldDB" id="A7APB0"/>
<dbReference type="GO" id="GO:0006405">
    <property type="term" value="P:RNA export from nucleus"/>
    <property type="evidence" value="ECO:0007669"/>
    <property type="project" value="TreeGrafter"/>
</dbReference>
<feature type="domain" description="Peptidase S59" evidence="10">
    <location>
        <begin position="867"/>
        <end position="1003"/>
    </location>
</feature>
<evidence type="ECO:0000256" key="8">
    <source>
        <dbReference type="ARBA" id="ARBA00023242"/>
    </source>
</evidence>
<evidence type="ECO:0000256" key="9">
    <source>
        <dbReference type="SAM" id="MobiDB-lite"/>
    </source>
</evidence>
<dbReference type="STRING" id="5865.A7APB0"/>
<feature type="compositionally biased region" description="Polar residues" evidence="9">
    <location>
        <begin position="488"/>
        <end position="503"/>
    </location>
</feature>
<reference evidence="12" key="2">
    <citation type="journal article" date="2020" name="Data Brief">
        <title>Transcriptome dataset of Babesia bovis life stages within vertebrate and invertebrate hosts.</title>
        <authorList>
            <person name="Ueti M.W."/>
            <person name="Johnson W.C."/>
            <person name="Kappmeyer L.S."/>
            <person name="Herndon D.R."/>
            <person name="Mousel M.R."/>
            <person name="Reif K.E."/>
            <person name="Taus N.S."/>
            <person name="Ifeonu O.O."/>
            <person name="Silva J.C."/>
            <person name="Suarez C.E."/>
            <person name="Brayton K.A."/>
        </authorList>
    </citation>
    <scope>NUCLEOTIDE SEQUENCE [LARGE SCALE GENOMIC DNA]</scope>
</reference>
<dbReference type="GO" id="GO:0017056">
    <property type="term" value="F:structural constituent of nuclear pore"/>
    <property type="evidence" value="ECO:0007669"/>
    <property type="project" value="InterPro"/>
</dbReference>
<comment type="caution">
    <text evidence="11">The sequence shown here is derived from an EMBL/GenBank/DDBJ whole genome shotgun (WGS) entry which is preliminary data.</text>
</comment>
<protein>
    <recommendedName>
        <fullName evidence="10">Peptidase S59 domain-containing protein</fullName>
    </recommendedName>
</protein>
<feature type="compositionally biased region" description="Polar residues" evidence="9">
    <location>
        <begin position="390"/>
        <end position="409"/>
    </location>
</feature>
<dbReference type="InterPro" id="IPR036903">
    <property type="entry name" value="Nup98_auto-Pept-S59_dom_sf"/>
</dbReference>
<dbReference type="Proteomes" id="UP000002173">
    <property type="component" value="Unassembled WGS sequence"/>
</dbReference>
<name>A7APB0_BABBO</name>
<organism evidence="11 12">
    <name type="scientific">Babesia bovis</name>
    <dbReference type="NCBI Taxonomy" id="5865"/>
    <lineage>
        <taxon>Eukaryota</taxon>
        <taxon>Sar</taxon>
        <taxon>Alveolata</taxon>
        <taxon>Apicomplexa</taxon>
        <taxon>Aconoidasida</taxon>
        <taxon>Piroplasmida</taxon>
        <taxon>Babesiidae</taxon>
        <taxon>Babesia</taxon>
    </lineage>
</organism>
<gene>
    <name evidence="11" type="ORF">BBOV_III008340</name>
</gene>
<evidence type="ECO:0000256" key="5">
    <source>
        <dbReference type="ARBA" id="ARBA00022927"/>
    </source>
</evidence>
<dbReference type="GO" id="GO:0051028">
    <property type="term" value="P:mRNA transport"/>
    <property type="evidence" value="ECO:0007669"/>
    <property type="project" value="UniProtKB-KW"/>
</dbReference>
<dbReference type="GO" id="GO:0000973">
    <property type="term" value="P:post-transcriptional tethering of RNA polymerase II gene DNA at nuclear periphery"/>
    <property type="evidence" value="ECO:0007669"/>
    <property type="project" value="TreeGrafter"/>
</dbReference>
<dbReference type="PROSITE" id="PS51434">
    <property type="entry name" value="NUP_C"/>
    <property type="match status" value="1"/>
</dbReference>
<dbReference type="eggNOG" id="KOG0845">
    <property type="taxonomic scope" value="Eukaryota"/>
</dbReference>
<dbReference type="InterPro" id="IPR025574">
    <property type="entry name" value="Nucleoporin_FG_rpt"/>
</dbReference>
<feature type="compositionally biased region" description="Low complexity" evidence="9">
    <location>
        <begin position="410"/>
        <end position="433"/>
    </location>
</feature>
<evidence type="ECO:0000259" key="10">
    <source>
        <dbReference type="PROSITE" id="PS51434"/>
    </source>
</evidence>
<feature type="compositionally biased region" description="Low complexity" evidence="9">
    <location>
        <begin position="466"/>
        <end position="487"/>
    </location>
</feature>
<sequence>MFGNNNRGSSFWSSSPQQNTGIASSLNTLGSLVPSGQNVGSTFGGFGSSNTMVTGGFMNQTTGSTFGASQNTSLFGQSTQQNPSSGFGTVSNTGSFFDQNKQGFMGSSNNIFGQSSTNTTGGGLFGSGLNTGVTSSFGNNMNTGSSLFGSSTQNTGSTWTGGSSTAFGTQIQGNEAATTQTFDNCSITHISFDKPEFCADEFRWEYYKKANPQVGSSLMQQNTGTTTSTGLFGSTQPATTSTGIGLFGSSQPSTTTTTSPFATTQPGTTTTGTGLFGSSQPSNTGGFFGSTPSTTTTTGGLFGSSQTNTTGGLFGSTQPSTTGGLFGTTQSTTTGGLFGSTQPSTTGGLFGTTQPSTSGGLFGTTQPSTTTTSAGLFGSTQPSTPTTSSGLFGSSQSNTTGLLGSTQPASSTTGLFGTNTTSNTGSTGLFGSSTTSTIGTSNTGLFGNYNASNTNTTTGTTGTGLFGSSTNTGSTTTGATNTLFGSTQPSSTGGLFGNTQAAPSTQSNLFSNSSLNTTTGNASTSSLFGTTGTGSSNLFGTNTTTPGSSSSLFSFGSGTNQPLGSSTLFGQTTQTQGSNTSLSRLNINFNIRDSSPGLRSFWTNDAALPQEAKDYLMKITNARKNLTETLAHSSQPKQSESVIDGIEDMNDRFGCRKILRELGVELPRYMLHISSDNTDYDDAKSRQPVVPTPEAKFQEGFSAGFTNVIQKSPDGSLDGHSSDKYSCLDDQFLSLHNGGAKEFEALRHQARGCHLRRPNDPVTLQSDDLPSVSRRKSLFEEHVNQLTSDVDLITQEADQQRSVLGQLDTQCNVSQKSILTEDNAEVLQDDNAVCLDSPLPQEASSASSCPIFKLADDTPGNPPILTREGYSTRPTMASLRQMTDKQLSNVMDFQVTREGFGDILWPGYTDLRGLNLDKIVDIGNRKVTLYGGTSQIHPVGEGLNKQATVTLYNCIPDDSGKDKSITETVKQLEQLKEHTESLGCKFLSGNLKTGKWVFTAPCFVKTGAGDVINRKDLAFMY</sequence>
<evidence type="ECO:0000313" key="12">
    <source>
        <dbReference type="Proteomes" id="UP000002173"/>
    </source>
</evidence>
<dbReference type="InParanoid" id="A7APB0"/>
<dbReference type="PANTHER" id="PTHR23198:SF6">
    <property type="entry name" value="NUCLEAR PORE COMPLEX PROTEIN NUP98-NUP96"/>
    <property type="match status" value="1"/>
</dbReference>
<feature type="compositionally biased region" description="Low complexity" evidence="9">
    <location>
        <begin position="289"/>
        <end position="307"/>
    </location>
</feature>
<proteinExistence type="inferred from homology"/>
<evidence type="ECO:0000256" key="6">
    <source>
        <dbReference type="ARBA" id="ARBA00023010"/>
    </source>
</evidence>
<feature type="region of interest" description="Disordered" evidence="9">
    <location>
        <begin position="68"/>
        <end position="92"/>
    </location>
</feature>
<dbReference type="GO" id="GO:0044614">
    <property type="term" value="C:nuclear pore cytoplasmic filaments"/>
    <property type="evidence" value="ECO:0007669"/>
    <property type="project" value="TreeGrafter"/>
</dbReference>
<keyword evidence="4" id="KW-0509">mRNA transport</keyword>
<keyword evidence="8" id="KW-0539">Nucleus</keyword>
<dbReference type="GO" id="GO:0006606">
    <property type="term" value="P:protein import into nucleus"/>
    <property type="evidence" value="ECO:0007669"/>
    <property type="project" value="TreeGrafter"/>
</dbReference>
<keyword evidence="7" id="KW-0906">Nuclear pore complex</keyword>
<evidence type="ECO:0000256" key="4">
    <source>
        <dbReference type="ARBA" id="ARBA00022816"/>
    </source>
</evidence>
<dbReference type="MEROPS" id="S59.A08"/>
<accession>A7APB0</accession>
<dbReference type="Pfam" id="PF13634">
    <property type="entry name" value="Nucleoporin_FG"/>
    <property type="match status" value="3"/>
</dbReference>
<evidence type="ECO:0000256" key="7">
    <source>
        <dbReference type="ARBA" id="ARBA00023132"/>
    </source>
</evidence>
<feature type="compositionally biased region" description="Low complexity" evidence="9">
    <location>
        <begin position="249"/>
        <end position="280"/>
    </location>
</feature>
<dbReference type="SUPFAM" id="SSF82215">
    <property type="entry name" value="C-terminal autoproteolytic domain of nucleoporin nup98"/>
    <property type="match status" value="1"/>
</dbReference>
<comment type="similarity">
    <text evidence="2">Belongs to the nucleoporin GLFG family.</text>
</comment>
<feature type="compositionally biased region" description="Low complexity" evidence="9">
    <location>
        <begin position="364"/>
        <end position="389"/>
    </location>
</feature>
<keyword evidence="6" id="KW-0811">Translocation</keyword>
<evidence type="ECO:0000313" key="11">
    <source>
        <dbReference type="EMBL" id="EDO08394.1"/>
    </source>
</evidence>
<dbReference type="GO" id="GO:0003723">
    <property type="term" value="F:RNA binding"/>
    <property type="evidence" value="ECO:0007669"/>
    <property type="project" value="TreeGrafter"/>
</dbReference>
<dbReference type="InterPro" id="IPR037665">
    <property type="entry name" value="Nucleoporin_S59-like"/>
</dbReference>
<dbReference type="KEGG" id="bbo:BBOV_III008340"/>
<keyword evidence="12" id="KW-1185">Reference proteome</keyword>
<feature type="region of interest" description="Disordered" evidence="9">
    <location>
        <begin position="461"/>
        <end position="516"/>
    </location>
</feature>
<dbReference type="Gene3D" id="3.30.1610.10">
    <property type="entry name" value="Peptidase S59, nucleoporin"/>
    <property type="match status" value="1"/>
</dbReference>
<dbReference type="OMA" id="GDILWPG"/>
<keyword evidence="5" id="KW-0653">Protein transport</keyword>
<evidence type="ECO:0000256" key="1">
    <source>
        <dbReference type="ARBA" id="ARBA00004567"/>
    </source>
</evidence>
<dbReference type="RefSeq" id="XP_001611962.1">
    <property type="nucleotide sequence ID" value="XM_001611912.1"/>
</dbReference>
<keyword evidence="3" id="KW-0813">Transport</keyword>
<evidence type="ECO:0000256" key="2">
    <source>
        <dbReference type="ARBA" id="ARBA00008926"/>
    </source>
</evidence>
<dbReference type="VEuPathDB" id="PiroplasmaDB:BBOV_III008340"/>
<dbReference type="EMBL" id="AAXT01000001">
    <property type="protein sequence ID" value="EDO08394.1"/>
    <property type="molecule type" value="Genomic_DNA"/>
</dbReference>
<reference evidence="11 12" key="1">
    <citation type="journal article" date="2007" name="PLoS Pathog.">
        <title>Genome sequence of Babesia bovis and comparative analysis of apicomplexan hemoprotozoa.</title>
        <authorList>
            <person name="Brayton K.A."/>
            <person name="Lau A.O.T."/>
            <person name="Herndon D.R."/>
            <person name="Hannick L."/>
            <person name="Kappmeyer L.S."/>
            <person name="Berens S.J."/>
            <person name="Bidwell S.L."/>
            <person name="Brown W.C."/>
            <person name="Crabtree J."/>
            <person name="Fadrosh D."/>
            <person name="Feldblum T."/>
            <person name="Forberger H.A."/>
            <person name="Haas B.J."/>
            <person name="Howell J.M."/>
            <person name="Khouri H."/>
            <person name="Koo H."/>
            <person name="Mann D.J."/>
            <person name="Norimine J."/>
            <person name="Paulsen I.T."/>
            <person name="Radune D."/>
            <person name="Ren Q."/>
            <person name="Smith R.K. Jr."/>
            <person name="Suarez C.E."/>
            <person name="White O."/>
            <person name="Wortman J.R."/>
            <person name="Knowles D.P. Jr."/>
            <person name="McElwain T.F."/>
            <person name="Nene V.M."/>
        </authorList>
    </citation>
    <scope>NUCLEOTIDE SEQUENCE [LARGE SCALE GENOMIC DNA]</scope>
    <source>
        <strain evidence="11">T2Bo</strain>
    </source>
</reference>
<dbReference type="InterPro" id="IPR007230">
    <property type="entry name" value="Nup98_auto-Pept-S59_dom"/>
</dbReference>